<dbReference type="EMBL" id="JBHSRS010000071">
    <property type="protein sequence ID" value="MFC6282196.1"/>
    <property type="molecule type" value="Genomic_DNA"/>
</dbReference>
<organism evidence="1 2">
    <name type="scientific">Polaromonas aquatica</name>
    <dbReference type="NCBI Taxonomy" id="332657"/>
    <lineage>
        <taxon>Bacteria</taxon>
        <taxon>Pseudomonadati</taxon>
        <taxon>Pseudomonadota</taxon>
        <taxon>Betaproteobacteria</taxon>
        <taxon>Burkholderiales</taxon>
        <taxon>Comamonadaceae</taxon>
        <taxon>Polaromonas</taxon>
    </lineage>
</organism>
<reference evidence="2" key="1">
    <citation type="journal article" date="2019" name="Int. J. Syst. Evol. Microbiol.">
        <title>The Global Catalogue of Microorganisms (GCM) 10K type strain sequencing project: providing services to taxonomists for standard genome sequencing and annotation.</title>
        <authorList>
            <consortium name="The Broad Institute Genomics Platform"/>
            <consortium name="The Broad Institute Genome Sequencing Center for Infectious Disease"/>
            <person name="Wu L."/>
            <person name="Ma J."/>
        </authorList>
    </citation>
    <scope>NUCLEOTIDE SEQUENCE [LARGE SCALE GENOMIC DNA]</scope>
    <source>
        <strain evidence="2">CCUG 39402</strain>
    </source>
</reference>
<dbReference type="Proteomes" id="UP001596270">
    <property type="component" value="Unassembled WGS sequence"/>
</dbReference>
<evidence type="ECO:0000313" key="2">
    <source>
        <dbReference type="Proteomes" id="UP001596270"/>
    </source>
</evidence>
<dbReference type="RefSeq" id="WP_371437679.1">
    <property type="nucleotide sequence ID" value="NZ_JBHSRS010000071.1"/>
</dbReference>
<sequence>MPKHTPDNSQTIEVTMSPALQYITTSRNSLPKGIGDRQWHAFMSSIMELAITNRMVFDKDDGDALVRLSARCQYGVFNPIAESWYILACRAGGTYCRMYEKAVGLTPWVAPLVLVDQHRGLTPTKGRVAPQMGVVLPKAENDDTHAETTRDGDQVWWCTSLTDDQIILCRYRQDPDQSNSYRSGPPINRWKLSRGEWKDLHAAEQKEAAHV</sequence>
<protein>
    <submittedName>
        <fullName evidence="1">Uncharacterized protein</fullName>
    </submittedName>
</protein>
<name>A0ABW1TX02_9BURK</name>
<evidence type="ECO:0000313" key="1">
    <source>
        <dbReference type="EMBL" id="MFC6282196.1"/>
    </source>
</evidence>
<comment type="caution">
    <text evidence="1">The sequence shown here is derived from an EMBL/GenBank/DDBJ whole genome shotgun (WGS) entry which is preliminary data.</text>
</comment>
<keyword evidence="2" id="KW-1185">Reference proteome</keyword>
<accession>A0ABW1TX02</accession>
<proteinExistence type="predicted"/>
<gene>
    <name evidence="1" type="ORF">ACFQND_13265</name>
</gene>